<dbReference type="OrthoDB" id="8481721at2"/>
<evidence type="ECO:0000256" key="1">
    <source>
        <dbReference type="SAM" id="SignalP"/>
    </source>
</evidence>
<dbReference type="Proteomes" id="UP000243207">
    <property type="component" value="Chromosome I"/>
</dbReference>
<name>A0A1H1LXV1_9GAMM</name>
<dbReference type="STRING" id="487184.SAMN05216421_0316"/>
<proteinExistence type="predicted"/>
<keyword evidence="3" id="KW-1185">Reference proteome</keyword>
<feature type="signal peptide" evidence="1">
    <location>
        <begin position="1"/>
        <end position="21"/>
    </location>
</feature>
<accession>A0A1H1LXV1</accession>
<keyword evidence="1" id="KW-0732">Signal</keyword>
<feature type="chain" id="PRO_5009253820" evidence="1">
    <location>
        <begin position="22"/>
        <end position="249"/>
    </location>
</feature>
<dbReference type="SUPFAM" id="SSF53850">
    <property type="entry name" value="Periplasmic binding protein-like II"/>
    <property type="match status" value="1"/>
</dbReference>
<evidence type="ECO:0000313" key="2">
    <source>
        <dbReference type="EMBL" id="SDR79102.1"/>
    </source>
</evidence>
<dbReference type="RefSeq" id="WP_093391500.1">
    <property type="nucleotide sequence ID" value="NZ_LT629736.1"/>
</dbReference>
<reference evidence="3" key="1">
    <citation type="submission" date="2016-10" db="EMBL/GenBank/DDBJ databases">
        <authorList>
            <person name="Varghese N."/>
            <person name="Submissions S."/>
        </authorList>
    </citation>
    <scope>NUCLEOTIDE SEQUENCE [LARGE SCALE GENOMIC DNA]</scope>
    <source>
        <strain evidence="3">NRRL B-51270</strain>
    </source>
</reference>
<sequence>MKRLTIALVALMSLTVLPSQADDPIPKPLVQVGLMPFPGYSFSDEKGLPAGKTVKLTRLLLNQAGYPHEIRIMPPARIWRGLEDGTVHVWPGVISKPGLEDHTQLTDRTLGLVGINLYARPGSALPVWPDGIAGKRIILITNYTYTNDLLRTLYDANRAVRFHRGSSHTGAVNMLLRGRGDYLLDYRAQVDPIVARLGMEPLPFVQVAEQPMRFLISRKSGFADRLKNDLDRAFDELAAQGAELDVTRQ</sequence>
<organism evidence="2 3">
    <name type="scientific">Halopseudomonas xinjiangensis</name>
    <dbReference type="NCBI Taxonomy" id="487184"/>
    <lineage>
        <taxon>Bacteria</taxon>
        <taxon>Pseudomonadati</taxon>
        <taxon>Pseudomonadota</taxon>
        <taxon>Gammaproteobacteria</taxon>
        <taxon>Pseudomonadales</taxon>
        <taxon>Pseudomonadaceae</taxon>
        <taxon>Halopseudomonas</taxon>
    </lineage>
</organism>
<protein>
    <submittedName>
        <fullName evidence="2">Polar amino acid transport system substrate-binding protein</fullName>
    </submittedName>
</protein>
<dbReference type="EMBL" id="LT629736">
    <property type="protein sequence ID" value="SDR79102.1"/>
    <property type="molecule type" value="Genomic_DNA"/>
</dbReference>
<gene>
    <name evidence="2" type="ORF">SAMN05216421_0316</name>
</gene>
<evidence type="ECO:0000313" key="3">
    <source>
        <dbReference type="Proteomes" id="UP000243207"/>
    </source>
</evidence>
<dbReference type="Gene3D" id="3.40.190.10">
    <property type="entry name" value="Periplasmic binding protein-like II"/>
    <property type="match status" value="2"/>
</dbReference>
<dbReference type="AlphaFoldDB" id="A0A1H1LXV1"/>